<dbReference type="EMBL" id="CAJOBG010000003">
    <property type="protein sequence ID" value="CAF3732829.1"/>
    <property type="molecule type" value="Genomic_DNA"/>
</dbReference>
<feature type="signal peptide" evidence="2">
    <location>
        <begin position="1"/>
        <end position="19"/>
    </location>
</feature>
<keyword evidence="1" id="KW-0472">Membrane</keyword>
<accession>A0A818X594</accession>
<proteinExistence type="predicted"/>
<dbReference type="EMBL" id="CAJOBF010000511">
    <property type="protein sequence ID" value="CAF3828372.1"/>
    <property type="molecule type" value="Genomic_DNA"/>
</dbReference>
<dbReference type="Proteomes" id="UP000663866">
    <property type="component" value="Unassembled WGS sequence"/>
</dbReference>
<reference evidence="3" key="1">
    <citation type="submission" date="2021-02" db="EMBL/GenBank/DDBJ databases">
        <authorList>
            <person name="Nowell W R."/>
        </authorList>
    </citation>
    <scope>NUCLEOTIDE SEQUENCE</scope>
</reference>
<evidence type="ECO:0000313" key="3">
    <source>
        <dbReference type="EMBL" id="CAF3732829.1"/>
    </source>
</evidence>
<evidence type="ECO:0000313" key="4">
    <source>
        <dbReference type="EMBL" id="CAF3828372.1"/>
    </source>
</evidence>
<keyword evidence="5" id="KW-1185">Reference proteome</keyword>
<keyword evidence="1" id="KW-1133">Transmembrane helix</keyword>
<evidence type="ECO:0000313" key="5">
    <source>
        <dbReference type="Proteomes" id="UP000663866"/>
    </source>
</evidence>
<evidence type="ECO:0000256" key="1">
    <source>
        <dbReference type="SAM" id="Phobius"/>
    </source>
</evidence>
<keyword evidence="1" id="KW-0812">Transmembrane</keyword>
<keyword evidence="2" id="KW-0732">Signal</keyword>
<gene>
    <name evidence="3" type="ORF">OVN521_LOCUS90</name>
    <name evidence="4" type="ORF">UXM345_LOCUS6437</name>
</gene>
<comment type="caution">
    <text evidence="3">The sequence shown here is derived from an EMBL/GenBank/DDBJ whole genome shotgun (WGS) entry which is preliminary data.</text>
</comment>
<protein>
    <submittedName>
        <fullName evidence="3">Uncharacterized protein</fullName>
    </submittedName>
</protein>
<dbReference type="Proteomes" id="UP000663842">
    <property type="component" value="Unassembled WGS sequence"/>
</dbReference>
<sequence length="494" mass="57521">MQIVLILLLILQNFHVVQLHDQEKHFVNLIKRDIHSSSPQNLNRYTKSYDNGQNIIFDTPNFTLIDSLFSSSSIISINQPKSFVCNHTTWLIRDLSSTNTYLNQYTEIARYDSMKNRFILNSYKNNSYTIDSKNGELTLINTNDDNLLHTEINLHVESGLSPHDDIIHDIYRLIRISTRTLNCTTNLTVNIDESTEIVCTIEYEFLNYEDLDNYQPMINFTFFIRENNSTYKIIDQNYLNEIQDFKIDDNSTFNWKRSIAYTIKSINTEGNNRDYGCIIIPDTRKNEDLFQDMNRICRINVHVKNANSSTVIFSRLNQWDLIDILIVVLIIFTSLLFVISIILCLATKRSNKKRIVQIKPENKTITLPLNTKQTFSKEKLFSNNNEIKSETPLLTSQQFSQNSIKTLSSEHIHRHKPGCPKYIPSPEHNLVSSNLFTHTTIDNIKKIILPDIPQNNELFDDQTYIHFYIPSKHENISLKKLPSSFIEKDTSSSD</sequence>
<name>A0A818X594_9BILA</name>
<organism evidence="3 5">
    <name type="scientific">Rotaria magnacalcarata</name>
    <dbReference type="NCBI Taxonomy" id="392030"/>
    <lineage>
        <taxon>Eukaryota</taxon>
        <taxon>Metazoa</taxon>
        <taxon>Spiralia</taxon>
        <taxon>Gnathifera</taxon>
        <taxon>Rotifera</taxon>
        <taxon>Eurotatoria</taxon>
        <taxon>Bdelloidea</taxon>
        <taxon>Philodinida</taxon>
        <taxon>Philodinidae</taxon>
        <taxon>Rotaria</taxon>
    </lineage>
</organism>
<feature type="chain" id="PRO_5036234435" evidence="2">
    <location>
        <begin position="20"/>
        <end position="494"/>
    </location>
</feature>
<dbReference type="AlphaFoldDB" id="A0A818X594"/>
<evidence type="ECO:0000256" key="2">
    <source>
        <dbReference type="SAM" id="SignalP"/>
    </source>
</evidence>
<feature type="transmembrane region" description="Helical" evidence="1">
    <location>
        <begin position="324"/>
        <end position="346"/>
    </location>
</feature>